<organism evidence="8 9">
    <name type="scientific">Atractosteus spatula</name>
    <name type="common">Alligator gar</name>
    <name type="synonym">Lepisosteus spatula</name>
    <dbReference type="NCBI Taxonomy" id="7917"/>
    <lineage>
        <taxon>Eukaryota</taxon>
        <taxon>Metazoa</taxon>
        <taxon>Chordata</taxon>
        <taxon>Craniata</taxon>
        <taxon>Vertebrata</taxon>
        <taxon>Euteleostomi</taxon>
        <taxon>Actinopterygii</taxon>
        <taxon>Neopterygii</taxon>
        <taxon>Holostei</taxon>
        <taxon>Semionotiformes</taxon>
        <taxon>Lepisosteidae</taxon>
        <taxon>Atractosteus</taxon>
    </lineage>
</organism>
<dbReference type="GO" id="GO:0030003">
    <property type="term" value="P:intracellular monoatomic cation homeostasis"/>
    <property type="evidence" value="ECO:0007669"/>
    <property type="project" value="TreeGrafter"/>
</dbReference>
<dbReference type="InterPro" id="IPR050799">
    <property type="entry name" value="ZIP_Transporter"/>
</dbReference>
<dbReference type="GO" id="GO:0005385">
    <property type="term" value="F:zinc ion transmembrane transporter activity"/>
    <property type="evidence" value="ECO:0007669"/>
    <property type="project" value="TreeGrafter"/>
</dbReference>
<keyword evidence="9" id="KW-1185">Reference proteome</keyword>
<evidence type="ECO:0000313" key="9">
    <source>
        <dbReference type="Proteomes" id="UP000736164"/>
    </source>
</evidence>
<dbReference type="Pfam" id="PF02535">
    <property type="entry name" value="Zip"/>
    <property type="match status" value="1"/>
</dbReference>
<feature type="non-terminal residue" evidence="8">
    <location>
        <position position="1"/>
    </location>
</feature>
<dbReference type="Proteomes" id="UP000736164">
    <property type="component" value="Unassembled WGS sequence"/>
</dbReference>
<dbReference type="PANTHER" id="PTHR12191:SF17">
    <property type="entry name" value="ZINC TRANSPORTER ZIP5"/>
    <property type="match status" value="1"/>
</dbReference>
<protein>
    <submittedName>
        <fullName evidence="8">S39A5 protein</fullName>
    </submittedName>
</protein>
<evidence type="ECO:0000256" key="1">
    <source>
        <dbReference type="ARBA" id="ARBA00004141"/>
    </source>
</evidence>
<comment type="similarity">
    <text evidence="2">Belongs to the ZIP transporter (TC 2.A.5) family.</text>
</comment>
<dbReference type="EMBL" id="JAAWVO010036829">
    <property type="protein sequence ID" value="MBN3317793.1"/>
    <property type="molecule type" value="Genomic_DNA"/>
</dbReference>
<gene>
    <name evidence="8" type="primary">Slc39a5</name>
    <name evidence="8" type="ORF">GTO95_0014128</name>
</gene>
<feature type="region of interest" description="Disordered" evidence="6">
    <location>
        <begin position="41"/>
        <end position="61"/>
    </location>
</feature>
<evidence type="ECO:0000256" key="3">
    <source>
        <dbReference type="ARBA" id="ARBA00022692"/>
    </source>
</evidence>
<proteinExistence type="inferred from homology"/>
<evidence type="ECO:0000256" key="5">
    <source>
        <dbReference type="ARBA" id="ARBA00023136"/>
    </source>
</evidence>
<keyword evidence="3 7" id="KW-0812">Transmembrane</keyword>
<dbReference type="PANTHER" id="PTHR12191">
    <property type="entry name" value="SOLUTE CARRIER FAMILY 39"/>
    <property type="match status" value="1"/>
</dbReference>
<feature type="transmembrane region" description="Helical" evidence="7">
    <location>
        <begin position="504"/>
        <end position="526"/>
    </location>
</feature>
<feature type="region of interest" description="Disordered" evidence="6">
    <location>
        <begin position="117"/>
        <end position="151"/>
    </location>
</feature>
<evidence type="ECO:0000256" key="7">
    <source>
        <dbReference type="SAM" id="Phobius"/>
    </source>
</evidence>
<sequence length="601" mass="64139">MPRPIKTTEWVWFLALVTPPTFLFSLFIGPTLGQELANHVPAEEPHQGNGSEGAWGATDEGGSWRLSPLGEALEEQGYYLRRLFLQYGENETLSFTGLQSLLGSLGLGEVSVLEISHSGPQHHHRLAPSHSHPHPANHQEDQPSRHPQTQRLAHLDRSWLSKGADHVSVWQELPPGGTTEGQGGLQKSGAGVEHPGIATDIHPRGGGPGTSGKPAVFDHPTETHLHGNCLNVTQLLGNFGLGEESYITPAHFTFLCPALLYQIDSRVCIHHPEEEGRSSPEGGVSFLRALGWGSLALTVISLPSLLALGMVPILSPRHLRVLLCPLCALAVGTLCGDALLHLLPHAQQGSLSASELQDSVLKGLCALGGMYFLFLVESLLGVQRHRRAHRKNPKKREHSGSLQEGAPEREQLALQESQGQAERGHAHSHGGPAQGNAGIASLVWMVIMGDGIHNLTDGLAIGAAFSQSVTGGLSTSLAVFCHELPHELGDLAVLLGASWPVRRVLVFSLLSAALGFLGLLGGAALSHHSSQLSPWVFAVTAGVFLYVALTDMVPEMLHGDRGPTDALTRLFLQHLGLLTGGALMLCIALFEDEIAIEPGAF</sequence>
<evidence type="ECO:0000256" key="4">
    <source>
        <dbReference type="ARBA" id="ARBA00022989"/>
    </source>
</evidence>
<dbReference type="GO" id="GO:0140410">
    <property type="term" value="F:monoatomic cation:bicarbonate symporter activity"/>
    <property type="evidence" value="ECO:0007669"/>
    <property type="project" value="TreeGrafter"/>
</dbReference>
<feature type="region of interest" description="Disordered" evidence="6">
    <location>
        <begin position="387"/>
        <end position="432"/>
    </location>
</feature>
<accession>A0A8J7TC26</accession>
<comment type="caution">
    <text evidence="8">The sequence shown here is derived from an EMBL/GenBank/DDBJ whole genome shotgun (WGS) entry which is preliminary data.</text>
</comment>
<feature type="transmembrane region" description="Helical" evidence="7">
    <location>
        <begin position="532"/>
        <end position="549"/>
    </location>
</feature>
<reference evidence="8" key="1">
    <citation type="journal article" date="2021" name="Cell">
        <title>Tracing the genetic footprints of vertebrate landing in non-teleost ray-finned fishes.</title>
        <authorList>
            <person name="Bi X."/>
            <person name="Wang K."/>
            <person name="Yang L."/>
            <person name="Pan H."/>
            <person name="Jiang H."/>
            <person name="Wei Q."/>
            <person name="Fang M."/>
            <person name="Yu H."/>
            <person name="Zhu C."/>
            <person name="Cai Y."/>
            <person name="He Y."/>
            <person name="Gan X."/>
            <person name="Zeng H."/>
            <person name="Yu D."/>
            <person name="Zhu Y."/>
            <person name="Jiang H."/>
            <person name="Qiu Q."/>
            <person name="Yang H."/>
            <person name="Zhang Y.E."/>
            <person name="Wang W."/>
            <person name="Zhu M."/>
            <person name="He S."/>
            <person name="Zhang G."/>
        </authorList>
    </citation>
    <scope>NUCLEOTIDE SEQUENCE</scope>
    <source>
        <strain evidence="8">Allg_001</strain>
    </source>
</reference>
<dbReference type="GO" id="GO:0071578">
    <property type="term" value="P:zinc ion import across plasma membrane"/>
    <property type="evidence" value="ECO:0007669"/>
    <property type="project" value="TreeGrafter"/>
</dbReference>
<feature type="transmembrane region" description="Helical" evidence="7">
    <location>
        <begin position="321"/>
        <end position="340"/>
    </location>
</feature>
<feature type="compositionally biased region" description="Basic residues" evidence="6">
    <location>
        <begin position="387"/>
        <end position="397"/>
    </location>
</feature>
<keyword evidence="4 7" id="KW-1133">Transmembrane helix</keyword>
<keyword evidence="5 7" id="KW-0472">Membrane</keyword>
<evidence type="ECO:0000313" key="8">
    <source>
        <dbReference type="EMBL" id="MBN3317793.1"/>
    </source>
</evidence>
<dbReference type="AlphaFoldDB" id="A0A8J7TC26"/>
<evidence type="ECO:0000256" key="6">
    <source>
        <dbReference type="SAM" id="MobiDB-lite"/>
    </source>
</evidence>
<feature type="transmembrane region" description="Helical" evidence="7">
    <location>
        <begin position="360"/>
        <end position="382"/>
    </location>
</feature>
<feature type="region of interest" description="Disordered" evidence="6">
    <location>
        <begin position="170"/>
        <end position="217"/>
    </location>
</feature>
<dbReference type="GO" id="GO:0005886">
    <property type="term" value="C:plasma membrane"/>
    <property type="evidence" value="ECO:0007669"/>
    <property type="project" value="TreeGrafter"/>
</dbReference>
<evidence type="ECO:0000256" key="2">
    <source>
        <dbReference type="ARBA" id="ARBA00006939"/>
    </source>
</evidence>
<feature type="non-terminal residue" evidence="8">
    <location>
        <position position="601"/>
    </location>
</feature>
<dbReference type="InterPro" id="IPR003689">
    <property type="entry name" value="ZIP"/>
</dbReference>
<feature type="transmembrane region" description="Helical" evidence="7">
    <location>
        <begin position="570"/>
        <end position="590"/>
    </location>
</feature>
<feature type="transmembrane region" description="Helical" evidence="7">
    <location>
        <begin position="289"/>
        <end position="314"/>
    </location>
</feature>
<name>A0A8J7TC26_ATRSP</name>
<feature type="compositionally biased region" description="Basic residues" evidence="6">
    <location>
        <begin position="120"/>
        <end position="135"/>
    </location>
</feature>
<comment type="subcellular location">
    <subcellularLocation>
        <location evidence="1">Membrane</location>
        <topology evidence="1">Multi-pass membrane protein</topology>
    </subcellularLocation>
</comment>